<evidence type="ECO:0008006" key="4">
    <source>
        <dbReference type="Google" id="ProtNLM"/>
    </source>
</evidence>
<proteinExistence type="predicted"/>
<accession>A0ABT2ZWM8</accession>
<reference evidence="2 3" key="1">
    <citation type="submission" date="2022-10" db="EMBL/GenBank/DDBJ databases">
        <title>Sinirhodobacter sp. nov., isolated from ocean surface sediments.</title>
        <authorList>
            <person name="He W."/>
            <person name="Wang L."/>
            <person name="Zhang D.-F."/>
        </authorList>
    </citation>
    <scope>NUCLEOTIDE SEQUENCE [LARGE SCALE GENOMIC DNA]</scope>
    <source>
        <strain evidence="2 3">WL0115</strain>
    </source>
</reference>
<comment type="caution">
    <text evidence="2">The sequence shown here is derived from an EMBL/GenBank/DDBJ whole genome shotgun (WGS) entry which is preliminary data.</text>
</comment>
<feature type="transmembrane region" description="Helical" evidence="1">
    <location>
        <begin position="14"/>
        <end position="35"/>
    </location>
</feature>
<evidence type="ECO:0000313" key="2">
    <source>
        <dbReference type="EMBL" id="MCV2878012.1"/>
    </source>
</evidence>
<name>A0ABT2ZWM8_9RHOB</name>
<dbReference type="EMBL" id="JAOWKW010000002">
    <property type="protein sequence ID" value="MCV2878012.1"/>
    <property type="molecule type" value="Genomic_DNA"/>
</dbReference>
<sequence>MTDRVRKALKNEDGAILVFWAMCLMMILGIVALSFDLGRYGITRTEYQSFVDNVAITAAGELDGASTAISRATSAAALVADTHHFGVADKTLSGAADYTLTFLSALGSATDGSGDTVTTDPAEAAYVRVTATPTSVLSTFASVLAHVTNSGSLDGSVNASAVAGFNRYACDISPMFVCVPNGFKSKDYAGRSILMRSGGGGSWQAGNFGFLDPALNGYDEAGPCKPKNGNQSVDKDCLIAAVKGVTQCFSQRKVQVSTGEQTSIASAFNVRFDWYANAGGNASTWINNADFAPAPHVVTGLQREANGCLKQNANTASDSVPFPADDCHGASGTGCTLDTTGRFGDGDWDSGKEAYFLKNYGVSASAHPNGSLATRYQLYIKEIADRDPSSNKIFPTHQDHGYKTCTNVAPAGPDRRVLIIAAVDCSAGFNGASVNQIGVPVIEFFKVFMLRPVAPLPGTGNEGKFDIYGEVIGPVDAGGTGSNGIGGIIRDMVQLYR</sequence>
<dbReference type="Proteomes" id="UP001526166">
    <property type="component" value="Unassembled WGS sequence"/>
</dbReference>
<keyword evidence="1" id="KW-0472">Membrane</keyword>
<organism evidence="2 3">
    <name type="scientific">Sedimentimonas flavescens</name>
    <dbReference type="NCBI Taxonomy" id="2851012"/>
    <lineage>
        <taxon>Bacteria</taxon>
        <taxon>Pseudomonadati</taxon>
        <taxon>Pseudomonadota</taxon>
        <taxon>Alphaproteobacteria</taxon>
        <taxon>Rhodobacterales</taxon>
        <taxon>Rhodobacter group</taxon>
        <taxon>Sedimentimonas</taxon>
    </lineage>
</organism>
<dbReference type="RefSeq" id="WP_263847197.1">
    <property type="nucleotide sequence ID" value="NZ_JAOWKW010000002.1"/>
</dbReference>
<gene>
    <name evidence="2" type="ORF">OE699_04030</name>
</gene>
<keyword evidence="1" id="KW-1133">Transmembrane helix</keyword>
<keyword evidence="1" id="KW-0812">Transmembrane</keyword>
<evidence type="ECO:0000313" key="3">
    <source>
        <dbReference type="Proteomes" id="UP001526166"/>
    </source>
</evidence>
<protein>
    <recommendedName>
        <fullName evidence="4">Flp pilus-assembly TadE/G-like protein</fullName>
    </recommendedName>
</protein>
<evidence type="ECO:0000256" key="1">
    <source>
        <dbReference type="SAM" id="Phobius"/>
    </source>
</evidence>
<keyword evidence="3" id="KW-1185">Reference proteome</keyword>